<keyword evidence="14" id="KW-0325">Glycoprotein</keyword>
<dbReference type="PANTHER" id="PTHR15075:SF2">
    <property type="entry name" value="ALPHA-1,6-MANNOSYLGLYCOPROTEIN 6-BETA-N-ACETYLGLUCOSAMINYLTRANSFERASE"/>
    <property type="match status" value="1"/>
</dbReference>
<evidence type="ECO:0000256" key="13">
    <source>
        <dbReference type="ARBA" id="ARBA00023136"/>
    </source>
</evidence>
<organism evidence="20 21">
    <name type="scientific">Macrostomum lignano</name>
    <dbReference type="NCBI Taxonomy" id="282301"/>
    <lineage>
        <taxon>Eukaryota</taxon>
        <taxon>Metazoa</taxon>
        <taxon>Spiralia</taxon>
        <taxon>Lophotrochozoa</taxon>
        <taxon>Platyhelminthes</taxon>
        <taxon>Rhabditophora</taxon>
        <taxon>Macrostomorpha</taxon>
        <taxon>Macrostomida</taxon>
        <taxon>Macrostomidae</taxon>
        <taxon>Macrostomum</taxon>
    </lineage>
</organism>
<evidence type="ECO:0000256" key="16">
    <source>
        <dbReference type="SAM" id="MobiDB-lite"/>
    </source>
</evidence>
<comment type="similarity">
    <text evidence="4">Belongs to the glycosyltransferase 18 family.</text>
</comment>
<keyword evidence="10" id="KW-0735">Signal-anchor</keyword>
<keyword evidence="21" id="KW-1185">Reference proteome</keyword>
<accession>A0A267F2C8</accession>
<comment type="caution">
    <text evidence="20">The sequence shown here is derived from an EMBL/GenBank/DDBJ whole genome shotgun (WGS) entry which is preliminary data.</text>
</comment>
<evidence type="ECO:0000256" key="8">
    <source>
        <dbReference type="ARBA" id="ARBA00022679"/>
    </source>
</evidence>
<feature type="region of interest" description="Disordered" evidence="16">
    <location>
        <begin position="151"/>
        <end position="182"/>
    </location>
</feature>
<dbReference type="GO" id="GO:0005576">
    <property type="term" value="C:extracellular region"/>
    <property type="evidence" value="ECO:0007669"/>
    <property type="project" value="UniProtKB-SubCell"/>
</dbReference>
<evidence type="ECO:0000256" key="14">
    <source>
        <dbReference type="ARBA" id="ARBA00023180"/>
    </source>
</evidence>
<evidence type="ECO:0000313" key="21">
    <source>
        <dbReference type="Proteomes" id="UP000215902"/>
    </source>
</evidence>
<dbReference type="InterPro" id="IPR052105">
    <property type="entry name" value="MGAT5_Glycosyltransferase"/>
</dbReference>
<dbReference type="GO" id="GO:0000139">
    <property type="term" value="C:Golgi membrane"/>
    <property type="evidence" value="ECO:0007669"/>
    <property type="project" value="UniProtKB-SubCell"/>
</dbReference>
<dbReference type="EC" id="2.4.1.155" evidence="5"/>
<keyword evidence="8" id="KW-0808">Transferase</keyword>
<dbReference type="InterPro" id="IPR026116">
    <property type="entry name" value="GT18_cat"/>
</dbReference>
<keyword evidence="12" id="KW-0333">Golgi apparatus</keyword>
<feature type="domain" description="Glycosyltransferase family 18 catalytic" evidence="18">
    <location>
        <begin position="230"/>
        <end position="818"/>
    </location>
</feature>
<keyword evidence="7" id="KW-0328">Glycosyltransferase</keyword>
<evidence type="ECO:0000256" key="17">
    <source>
        <dbReference type="SAM" id="Phobius"/>
    </source>
</evidence>
<dbReference type="Proteomes" id="UP000215902">
    <property type="component" value="Unassembled WGS sequence"/>
</dbReference>
<feature type="domain" description="MGT5A-like N-terminal" evidence="19">
    <location>
        <begin position="37"/>
        <end position="127"/>
    </location>
</feature>
<keyword evidence="13 17" id="KW-0472">Membrane</keyword>
<evidence type="ECO:0000256" key="7">
    <source>
        <dbReference type="ARBA" id="ARBA00022676"/>
    </source>
</evidence>
<reference evidence="20 21" key="1">
    <citation type="submission" date="2017-06" db="EMBL/GenBank/DDBJ databases">
        <title>A platform for efficient transgenesis in Macrostomum lignano, a flatworm model organism for stem cell research.</title>
        <authorList>
            <person name="Berezikov E."/>
        </authorList>
    </citation>
    <scope>NUCLEOTIDE SEQUENCE [LARGE SCALE GENOMIC DNA]</scope>
    <source>
        <strain evidence="20">DV1</strain>
        <tissue evidence="20">Whole organism</tissue>
    </source>
</reference>
<evidence type="ECO:0000259" key="18">
    <source>
        <dbReference type="Pfam" id="PF15024"/>
    </source>
</evidence>
<dbReference type="STRING" id="282301.A0A267F2C8"/>
<dbReference type="InterPro" id="IPR027833">
    <property type="entry name" value="MGT5A-like_N"/>
</dbReference>
<dbReference type="Pfam" id="PF15024">
    <property type="entry name" value="Glyco_transf_18"/>
    <property type="match status" value="1"/>
</dbReference>
<evidence type="ECO:0000256" key="5">
    <source>
        <dbReference type="ARBA" id="ARBA00012671"/>
    </source>
</evidence>
<dbReference type="PANTHER" id="PTHR15075">
    <property type="entry name" value="ALPHA-MANNOSIDE BETA-1,6-N-ACETYLGLUCOSAMINYLTRANSFERASE"/>
    <property type="match status" value="1"/>
</dbReference>
<dbReference type="GO" id="GO:0006487">
    <property type="term" value="P:protein N-linked glycosylation"/>
    <property type="evidence" value="ECO:0007669"/>
    <property type="project" value="TreeGrafter"/>
</dbReference>
<evidence type="ECO:0000256" key="6">
    <source>
        <dbReference type="ARBA" id="ARBA00022525"/>
    </source>
</evidence>
<evidence type="ECO:0000313" key="20">
    <source>
        <dbReference type="EMBL" id="PAA67394.1"/>
    </source>
</evidence>
<comment type="subcellular location">
    <subcellularLocation>
        <location evidence="1">Golgi apparatus membrane</location>
        <topology evidence="1">Single-pass type II membrane protein</topology>
    </subcellularLocation>
    <subcellularLocation>
        <location evidence="2">Secreted</location>
    </subcellularLocation>
</comment>
<evidence type="ECO:0000256" key="9">
    <source>
        <dbReference type="ARBA" id="ARBA00022692"/>
    </source>
</evidence>
<dbReference type="UniPathway" id="UPA00378"/>
<keyword evidence="9 17" id="KW-0812">Transmembrane</keyword>
<dbReference type="GO" id="GO:0030144">
    <property type="term" value="F:alpha-1,6-mannosylglycoprotein 6-beta-N-acetylglucosaminyltransferase activity"/>
    <property type="evidence" value="ECO:0007669"/>
    <property type="project" value="UniProtKB-EC"/>
</dbReference>
<proteinExistence type="inferred from homology"/>
<evidence type="ECO:0000256" key="2">
    <source>
        <dbReference type="ARBA" id="ARBA00004613"/>
    </source>
</evidence>
<name>A0A267F2C8_9PLAT</name>
<comment type="catalytic activity">
    <reaction evidence="15">
        <text>N(4)-{beta-D-GlcNAc-(1-&gt;2)-[beta-D-GlcNAc-(1-&gt;4)]-alpha-D-Man-(1-&gt;3)-[beta-D-GlcNAc-(1-&gt;2)-alpha-D-Man-(1-&gt;6)]-beta-D-Man-(1-&gt;4)-beta-D-GlcNAc-(1-&gt;4)-beta-D-GlcNAc}-L-asparaginyl-[protein] + UDP-N-acetyl-alpha-D-glucosamine = N(4)-{beta-D-GlcNAc-(1-&gt;2)-[beta-D-GlcNAc-(1-&gt;4)]-alpha-D-Man-(1-&gt;3)-[beta-D-GlcNAc-(1-&gt;2)-[beta-D-GlcNAc-(1-&gt;6)]-alpha-D-Man-(1-&gt;6)]-beta-D-Man-(1-&gt;4)-beta-D-GlcNAc-(1-&gt;4)-beta-D-GlcNAc}-L-asparaginyl-[protein] + UDP + H(+)</text>
        <dbReference type="Rhea" id="RHEA:16921"/>
        <dbReference type="Rhea" id="RHEA-COMP:14374"/>
        <dbReference type="Rhea" id="RHEA-COMP:14377"/>
        <dbReference type="ChEBI" id="CHEBI:15378"/>
        <dbReference type="ChEBI" id="CHEBI:57705"/>
        <dbReference type="ChEBI" id="CHEBI:58223"/>
        <dbReference type="ChEBI" id="CHEBI:139507"/>
        <dbReference type="ChEBI" id="CHEBI:139510"/>
        <dbReference type="EC" id="2.4.1.155"/>
    </reaction>
</comment>
<evidence type="ECO:0000259" key="19">
    <source>
        <dbReference type="Pfam" id="PF15027"/>
    </source>
</evidence>
<protein>
    <recommendedName>
        <fullName evidence="5">alpha-1,6-mannosyl-glycoprotein 6-beta-N-acetylglucosaminyltransferase</fullName>
        <ecNumber evidence="5">2.4.1.155</ecNumber>
    </recommendedName>
</protein>
<dbReference type="OrthoDB" id="2113294at2759"/>
<dbReference type="EMBL" id="NIVC01001485">
    <property type="protein sequence ID" value="PAA67394.1"/>
    <property type="molecule type" value="Genomic_DNA"/>
</dbReference>
<comment type="pathway">
    <text evidence="3">Protein modification; protein glycosylation.</text>
</comment>
<gene>
    <name evidence="20" type="ORF">BOX15_Mlig012519g2</name>
</gene>
<keyword evidence="11 17" id="KW-1133">Transmembrane helix</keyword>
<dbReference type="AlphaFoldDB" id="A0A267F2C8"/>
<evidence type="ECO:0000256" key="12">
    <source>
        <dbReference type="ARBA" id="ARBA00023034"/>
    </source>
</evidence>
<evidence type="ECO:0000256" key="4">
    <source>
        <dbReference type="ARBA" id="ARBA00007477"/>
    </source>
</evidence>
<feature type="transmembrane region" description="Helical" evidence="17">
    <location>
        <begin position="37"/>
        <end position="59"/>
    </location>
</feature>
<evidence type="ECO:0000256" key="15">
    <source>
        <dbReference type="ARBA" id="ARBA00048243"/>
    </source>
</evidence>
<feature type="compositionally biased region" description="Low complexity" evidence="16">
    <location>
        <begin position="166"/>
        <end position="182"/>
    </location>
</feature>
<dbReference type="Pfam" id="PF15027">
    <property type="entry name" value="MGT5A_N"/>
    <property type="match status" value="1"/>
</dbReference>
<sequence length="822" mass="90269">MKSGSPQFRFGLLSFNSGGGGGGGGARHPTLFASRSFVLLFAAIGLMWLYCFTMSSWGASSDRQDSEILRQQLLDLSKKYVKSLASETGEVVDGPYSGRLTGYDLKKTLAVMLHDMMRRLDRIENRLFSGAGGVNCSGSDSRLHEAKLRDAAMSRQTQPPPPPPIQVQQPASSSLSGAAPAPAASDEVDASMLLSGYQENCEIPLESKFEYPDCQAKVEWMMKHWRDDPCYARHGVDGSECSMKIFLSEVEEFCPILPFRQHLLRQNESVAWVNRRQQLDNGAVARESARLSLLEQLAGAPGLRERVNQRWQSLASAAVEGGWPDRWPRRRVLAHVGYLSQPQHWPPAEAAQWADLLAGVGLLGHRLTVSIDGVGLRRQLLKLNYAKTECQGKRDSVITHLVTDLVGILQVRSVLGKSFARFACLYRILAPFGVEPKFNDQSFSSSNELNTPVSGLDLSPMQYLSWLPFTLENFYLGLALPPPALPNMTNLPSRVELFIFGFGNSVWKDAAFYLAELRKHFRRIHTAVSPEQHPDVPAYVVNHGLLNYTQYRGLLLSMVSNGGGIFVGLGFPYEHPAPLEAASLGLPFLNLRFKPPLDRTNSDYLREIPVSRKLRSQDAYLESLGEPASFLVDLEAKQLIPATLARAAAAAAAASANVSSSVPKDFTPAAYLARVRALFSAPSLCRVAPLDDLSTSSWAAVRNSTDVATAAAAAAAAAAASAYSGGADVLFYLGVEGRSCSETCLSASKRSVCAPDQMRVINRRLELQERGIRCKRIRYDNSLVFPAISKPGHCHFLSHERLFSCDERLNGYSRLCPCRRLA</sequence>
<evidence type="ECO:0000256" key="11">
    <source>
        <dbReference type="ARBA" id="ARBA00022989"/>
    </source>
</evidence>
<keyword evidence="6" id="KW-0964">Secreted</keyword>
<evidence type="ECO:0000256" key="1">
    <source>
        <dbReference type="ARBA" id="ARBA00004323"/>
    </source>
</evidence>
<evidence type="ECO:0000256" key="10">
    <source>
        <dbReference type="ARBA" id="ARBA00022968"/>
    </source>
</evidence>
<evidence type="ECO:0000256" key="3">
    <source>
        <dbReference type="ARBA" id="ARBA00004922"/>
    </source>
</evidence>